<keyword evidence="4" id="KW-0067">ATP-binding</keyword>
<reference evidence="7" key="1">
    <citation type="journal article" date="2009" name="Appl. Environ. Microbiol.">
        <title>Complete genome sequence of the chemolithoautotrophic marine magnetotactic coccus strain MC-1.</title>
        <authorList>
            <person name="Schubbe S."/>
            <person name="Williams T.J."/>
            <person name="Xie G."/>
            <person name="Kiss H.E."/>
            <person name="Brettin T.S."/>
            <person name="Martinez D."/>
            <person name="Ross C.A."/>
            <person name="Schuler D."/>
            <person name="Cox B.L."/>
            <person name="Nealson K.H."/>
            <person name="Bazylinski D.A."/>
        </authorList>
    </citation>
    <scope>NUCLEOTIDE SEQUENCE [LARGE SCALE GENOMIC DNA]</scope>
    <source>
        <strain evidence="7">ATCC BAA-1437 / JCM 17883 / MC-1</strain>
    </source>
</reference>
<dbReference type="SUPFAM" id="SSF52540">
    <property type="entry name" value="P-loop containing nucleoside triphosphate hydrolases"/>
    <property type="match status" value="1"/>
</dbReference>
<gene>
    <name evidence="6" type="ordered locus">Mmc1_3138</name>
</gene>
<dbReference type="GO" id="GO:0043190">
    <property type="term" value="C:ATP-binding cassette (ABC) transporter complex"/>
    <property type="evidence" value="ECO:0007669"/>
    <property type="project" value="TreeGrafter"/>
</dbReference>
<organism evidence="6 7">
    <name type="scientific">Magnetococcus marinus (strain ATCC BAA-1437 / JCM 17883 / MC-1)</name>
    <dbReference type="NCBI Taxonomy" id="156889"/>
    <lineage>
        <taxon>Bacteria</taxon>
        <taxon>Pseudomonadati</taxon>
        <taxon>Pseudomonadota</taxon>
        <taxon>Magnetococcia</taxon>
        <taxon>Magnetococcales</taxon>
        <taxon>Magnetococcaceae</taxon>
        <taxon>Magnetococcus</taxon>
    </lineage>
</organism>
<evidence type="ECO:0000256" key="3">
    <source>
        <dbReference type="ARBA" id="ARBA00022741"/>
    </source>
</evidence>
<dbReference type="InterPro" id="IPR017871">
    <property type="entry name" value="ABC_transporter-like_CS"/>
</dbReference>
<dbReference type="GO" id="GO:0005524">
    <property type="term" value="F:ATP binding"/>
    <property type="evidence" value="ECO:0007669"/>
    <property type="project" value="UniProtKB-KW"/>
</dbReference>
<dbReference type="EMBL" id="CP000471">
    <property type="protein sequence ID" value="ABK45628.1"/>
    <property type="molecule type" value="Genomic_DNA"/>
</dbReference>
<evidence type="ECO:0000313" key="7">
    <source>
        <dbReference type="Proteomes" id="UP000002586"/>
    </source>
</evidence>
<evidence type="ECO:0000256" key="4">
    <source>
        <dbReference type="ARBA" id="ARBA00022840"/>
    </source>
</evidence>
<dbReference type="STRING" id="156889.Mmc1_3138"/>
<dbReference type="PANTHER" id="PTHR43553">
    <property type="entry name" value="HEAVY METAL TRANSPORTER"/>
    <property type="match status" value="1"/>
</dbReference>
<dbReference type="Proteomes" id="UP000002586">
    <property type="component" value="Chromosome"/>
</dbReference>
<dbReference type="InterPro" id="IPR027417">
    <property type="entry name" value="P-loop_NTPase"/>
</dbReference>
<dbReference type="HOGENOM" id="CLU_000604_1_22_5"/>
<dbReference type="InterPro" id="IPR003593">
    <property type="entry name" value="AAA+_ATPase"/>
</dbReference>
<dbReference type="CDD" id="cd03225">
    <property type="entry name" value="ABC_cobalt_CbiO_domain1"/>
    <property type="match status" value="1"/>
</dbReference>
<evidence type="ECO:0000256" key="2">
    <source>
        <dbReference type="ARBA" id="ARBA00022448"/>
    </source>
</evidence>
<dbReference type="Pfam" id="PF00005">
    <property type="entry name" value="ABC_tran"/>
    <property type="match status" value="1"/>
</dbReference>
<dbReference type="PROSITE" id="PS00211">
    <property type="entry name" value="ABC_TRANSPORTER_1"/>
    <property type="match status" value="1"/>
</dbReference>
<dbReference type="PROSITE" id="PS50893">
    <property type="entry name" value="ABC_TRANSPORTER_2"/>
    <property type="match status" value="1"/>
</dbReference>
<reference evidence="6 7" key="2">
    <citation type="journal article" date="2012" name="Int. J. Syst. Evol. Microbiol.">
        <title>Magnetococcus marinus gen. nov., sp. nov., a marine, magnetotactic bacterium that represents a novel lineage (Magnetococcaceae fam. nov.; Magnetococcales ord. nov.) at the base of the Alphaproteobacteria.</title>
        <authorList>
            <person name="Bazylinski D.A."/>
            <person name="Williams T.J."/>
            <person name="Lefevre C.T."/>
            <person name="Berg R.J."/>
            <person name="Zhang C.L."/>
            <person name="Bowser S.S."/>
            <person name="Dean A.J."/>
            <person name="Beveridge T.J."/>
        </authorList>
    </citation>
    <scope>NUCLEOTIDE SEQUENCE [LARGE SCALE GENOMIC DNA]</scope>
    <source>
        <strain evidence="7">ATCC BAA-1437 / JCM 17883 / MC-1</strain>
    </source>
</reference>
<comment type="similarity">
    <text evidence="1">Belongs to the ABC transporter superfamily.</text>
</comment>
<evidence type="ECO:0000259" key="5">
    <source>
        <dbReference type="PROSITE" id="PS50893"/>
    </source>
</evidence>
<dbReference type="GO" id="GO:0042626">
    <property type="term" value="F:ATPase-coupled transmembrane transporter activity"/>
    <property type="evidence" value="ECO:0007669"/>
    <property type="project" value="TreeGrafter"/>
</dbReference>
<proteinExistence type="inferred from homology"/>
<dbReference type="Gene3D" id="3.40.50.300">
    <property type="entry name" value="P-loop containing nucleotide triphosphate hydrolases"/>
    <property type="match status" value="1"/>
</dbReference>
<dbReference type="InterPro" id="IPR015856">
    <property type="entry name" value="ABC_transpr_CbiO/EcfA_su"/>
</dbReference>
<evidence type="ECO:0000313" key="6">
    <source>
        <dbReference type="EMBL" id="ABK45628.1"/>
    </source>
</evidence>
<sequence length="221" mass="23964">MGERVFALHDLHYSYRTGHPVLSGADFELQPGQRVALTGGNGSGKTTLFHVMMGLLLPQQGQVYAYGRLCKAEVDFIPVRARTGLLFQDADDQLFSPTVAEDIAFGPLNLGKSPQQAAAIVEEVLAQLQMSGYETRITHHLSGGEKRMVALATVLAMQPDVLLLDEPTNALDEAAEARLVALLQGLPQALVVISHDRRFLAQVTQRRVVLRDGLLLEGGAV</sequence>
<dbReference type="GO" id="GO:0016887">
    <property type="term" value="F:ATP hydrolysis activity"/>
    <property type="evidence" value="ECO:0007669"/>
    <property type="project" value="InterPro"/>
</dbReference>
<evidence type="ECO:0000256" key="1">
    <source>
        <dbReference type="ARBA" id="ARBA00005417"/>
    </source>
</evidence>
<dbReference type="RefSeq" id="WP_011714691.1">
    <property type="nucleotide sequence ID" value="NC_008576.1"/>
</dbReference>
<dbReference type="InterPro" id="IPR003439">
    <property type="entry name" value="ABC_transporter-like_ATP-bd"/>
</dbReference>
<dbReference type="InterPro" id="IPR050095">
    <property type="entry name" value="ECF_ABC_transporter_ATP-bd"/>
</dbReference>
<keyword evidence="3" id="KW-0547">Nucleotide-binding</keyword>
<dbReference type="AlphaFoldDB" id="A0LCD5"/>
<keyword evidence="2" id="KW-0813">Transport</keyword>
<dbReference type="PANTHER" id="PTHR43553:SF24">
    <property type="entry name" value="ENERGY-COUPLING FACTOR TRANSPORTER ATP-BINDING PROTEIN ECFA1"/>
    <property type="match status" value="1"/>
</dbReference>
<dbReference type="OrthoDB" id="9782163at2"/>
<dbReference type="SMART" id="SM00382">
    <property type="entry name" value="AAA"/>
    <property type="match status" value="1"/>
</dbReference>
<dbReference type="eggNOG" id="COG1122">
    <property type="taxonomic scope" value="Bacteria"/>
</dbReference>
<protein>
    <submittedName>
        <fullName evidence="6">ABC transporter related protein</fullName>
    </submittedName>
</protein>
<feature type="domain" description="ABC transporter" evidence="5">
    <location>
        <begin position="6"/>
        <end position="221"/>
    </location>
</feature>
<keyword evidence="7" id="KW-1185">Reference proteome</keyword>
<dbReference type="KEGG" id="mgm:Mmc1_3138"/>
<accession>A0LCD5</accession>
<name>A0LCD5_MAGMM</name>